<dbReference type="AlphaFoldDB" id="A0AAV4VHW3"/>
<dbReference type="Proteomes" id="UP001054945">
    <property type="component" value="Unassembled WGS sequence"/>
</dbReference>
<accession>A0AAV4VHW3</accession>
<sequence>METGSSYGNSYPLFWTQENFLEQKSNCGLRKCLLEEKRSFLEYRSFDFIPRLHLTRKKCRKTRDRGEEKKKSIFLTISLTQKQRDKLFLKLILYNSLTLFFSEYWPRILEPISTALKLFF</sequence>
<protein>
    <submittedName>
        <fullName evidence="1">Uncharacterized protein</fullName>
    </submittedName>
</protein>
<name>A0AAV4VHW3_CAEEX</name>
<dbReference type="EMBL" id="BPLR01014550">
    <property type="protein sequence ID" value="GIY69560.1"/>
    <property type="molecule type" value="Genomic_DNA"/>
</dbReference>
<keyword evidence="2" id="KW-1185">Reference proteome</keyword>
<comment type="caution">
    <text evidence="1">The sequence shown here is derived from an EMBL/GenBank/DDBJ whole genome shotgun (WGS) entry which is preliminary data.</text>
</comment>
<gene>
    <name evidence="1" type="ORF">CEXT_302081</name>
</gene>
<proteinExistence type="predicted"/>
<organism evidence="1 2">
    <name type="scientific">Caerostris extrusa</name>
    <name type="common">Bark spider</name>
    <name type="synonym">Caerostris bankana</name>
    <dbReference type="NCBI Taxonomy" id="172846"/>
    <lineage>
        <taxon>Eukaryota</taxon>
        <taxon>Metazoa</taxon>
        <taxon>Ecdysozoa</taxon>
        <taxon>Arthropoda</taxon>
        <taxon>Chelicerata</taxon>
        <taxon>Arachnida</taxon>
        <taxon>Araneae</taxon>
        <taxon>Araneomorphae</taxon>
        <taxon>Entelegynae</taxon>
        <taxon>Araneoidea</taxon>
        <taxon>Araneidae</taxon>
        <taxon>Caerostris</taxon>
    </lineage>
</organism>
<evidence type="ECO:0000313" key="2">
    <source>
        <dbReference type="Proteomes" id="UP001054945"/>
    </source>
</evidence>
<evidence type="ECO:0000313" key="1">
    <source>
        <dbReference type="EMBL" id="GIY69560.1"/>
    </source>
</evidence>
<reference evidence="1 2" key="1">
    <citation type="submission" date="2021-06" db="EMBL/GenBank/DDBJ databases">
        <title>Caerostris extrusa draft genome.</title>
        <authorList>
            <person name="Kono N."/>
            <person name="Arakawa K."/>
        </authorList>
    </citation>
    <scope>NUCLEOTIDE SEQUENCE [LARGE SCALE GENOMIC DNA]</scope>
</reference>